<evidence type="ECO:0000313" key="4">
    <source>
        <dbReference type="Proteomes" id="UP000594778"/>
    </source>
</evidence>
<dbReference type="InterPro" id="IPR005064">
    <property type="entry name" value="BUG"/>
</dbReference>
<evidence type="ECO:0000256" key="1">
    <source>
        <dbReference type="ARBA" id="ARBA00006987"/>
    </source>
</evidence>
<feature type="signal peptide" evidence="2">
    <location>
        <begin position="1"/>
        <end position="22"/>
    </location>
</feature>
<dbReference type="CDD" id="cd13578">
    <property type="entry name" value="PBP2_Bug27"/>
    <property type="match status" value="1"/>
</dbReference>
<comment type="similarity">
    <text evidence="1">Belongs to the UPF0065 (bug) family.</text>
</comment>
<dbReference type="Gene3D" id="3.40.190.10">
    <property type="entry name" value="Periplasmic binding protein-like II"/>
    <property type="match status" value="1"/>
</dbReference>
<reference evidence="3 4" key="1">
    <citation type="submission" date="2020-12" db="EMBL/GenBank/DDBJ databases">
        <title>FDA dAtabase for Regulatory Grade micrObial Sequences (FDA-ARGOS): Supporting development and validation of Infectious Disease Dx tests.</title>
        <authorList>
            <person name="Sproer C."/>
            <person name="Gronow S."/>
            <person name="Severitt S."/>
            <person name="Schroder I."/>
            <person name="Tallon L."/>
            <person name="Sadzewicz L."/>
            <person name="Zhao X."/>
            <person name="Boylan J."/>
            <person name="Ott S."/>
            <person name="Bowen H."/>
            <person name="Vavikolanu K."/>
            <person name="Mehta A."/>
            <person name="Aluvathingal J."/>
            <person name="Nadendla S."/>
            <person name="Lowell S."/>
            <person name="Myers T."/>
            <person name="Yan Y."/>
            <person name="Sichtig H."/>
        </authorList>
    </citation>
    <scope>NUCLEOTIDE SEQUENCE [LARGE SCALE GENOMIC DNA]</scope>
    <source>
        <strain evidence="3 4">FDAARGOS_909</strain>
    </source>
</reference>
<organism evidence="3 4">
    <name type="scientific">Delftia acidovorans</name>
    <name type="common">Pseudomonas acidovorans</name>
    <name type="synonym">Comamonas acidovorans</name>
    <dbReference type="NCBI Taxonomy" id="80866"/>
    <lineage>
        <taxon>Bacteria</taxon>
        <taxon>Pseudomonadati</taxon>
        <taxon>Pseudomonadota</taxon>
        <taxon>Betaproteobacteria</taxon>
        <taxon>Burkholderiales</taxon>
        <taxon>Comamonadaceae</taxon>
        <taxon>Delftia</taxon>
    </lineage>
</organism>
<evidence type="ECO:0000313" key="3">
    <source>
        <dbReference type="EMBL" id="QPS10627.1"/>
    </source>
</evidence>
<dbReference type="RefSeq" id="WP_197957037.1">
    <property type="nucleotide sequence ID" value="NZ_CP065668.1"/>
</dbReference>
<dbReference type="PIRSF" id="PIRSF017082">
    <property type="entry name" value="YflP"/>
    <property type="match status" value="1"/>
</dbReference>
<evidence type="ECO:0000256" key="2">
    <source>
        <dbReference type="SAM" id="SignalP"/>
    </source>
</evidence>
<dbReference type="InterPro" id="IPR042100">
    <property type="entry name" value="Bug_dom1"/>
</dbReference>
<keyword evidence="2" id="KW-0732">Signal</keyword>
<dbReference type="Gene3D" id="3.40.190.150">
    <property type="entry name" value="Bordetella uptake gene, domain 1"/>
    <property type="match status" value="1"/>
</dbReference>
<dbReference type="AlphaFoldDB" id="A0A7T2S8K0"/>
<accession>A0A7T2S8K0</accession>
<dbReference type="PANTHER" id="PTHR42928">
    <property type="entry name" value="TRICARBOXYLATE-BINDING PROTEIN"/>
    <property type="match status" value="1"/>
</dbReference>
<dbReference type="PANTHER" id="PTHR42928:SF5">
    <property type="entry name" value="BLR1237 PROTEIN"/>
    <property type="match status" value="1"/>
</dbReference>
<protein>
    <submittedName>
        <fullName evidence="3">Tripartite tricarboxylate transporter substrate binding protein</fullName>
    </submittedName>
</protein>
<proteinExistence type="inferred from homology"/>
<sequence length="327" mass="34607">MLRRRFASMTALALAGTMPGVASLARAEGYPSRPIRIIVPYVPGGPVDVIARLVGDSIARSTKAPVMVENRPGAGSNIGSAYVARAVADGHTLLLVPGSTLTINDALYSRLGYSPSTDFALISVIGDMPLILTVANEVPARDMQEFVRWGRSRKEPVTLSSPGHGATPHLAAELFQRVAGVPVVHVPFKGGAESASAIISGHVVGGIESPPSVLPHIQSGKLRALAVTGPQRLDSLPDVPTTAEAGFPGLQVVSWFGLVAPAGTPQAVIDLLCRQARQALQDASVRERFSRLSIRAIGSTPAEFEARVAEDRAKWHKIIREARIHLD</sequence>
<dbReference type="Pfam" id="PF03401">
    <property type="entry name" value="TctC"/>
    <property type="match status" value="1"/>
</dbReference>
<dbReference type="EMBL" id="CP065668">
    <property type="protein sequence ID" value="QPS10627.1"/>
    <property type="molecule type" value="Genomic_DNA"/>
</dbReference>
<feature type="chain" id="PRO_5032551290" evidence="2">
    <location>
        <begin position="23"/>
        <end position="327"/>
    </location>
</feature>
<gene>
    <name evidence="3" type="ORF">I6G66_11820</name>
</gene>
<name>A0A7T2S8K0_DELAC</name>
<dbReference type="Proteomes" id="UP000594778">
    <property type="component" value="Chromosome"/>
</dbReference>